<organism evidence="4">
    <name type="scientific">Salmonella enterica subsp. enterica serovar Ohio</name>
    <dbReference type="NCBI Taxonomy" id="117541"/>
    <lineage>
        <taxon>Bacteria</taxon>
        <taxon>Pseudomonadati</taxon>
        <taxon>Pseudomonadota</taxon>
        <taxon>Gammaproteobacteria</taxon>
        <taxon>Enterobacterales</taxon>
        <taxon>Enterobacteriaceae</taxon>
        <taxon>Salmonella</taxon>
    </lineage>
</organism>
<dbReference type="AlphaFoldDB" id="A0A5I1H2K4"/>
<protein>
    <submittedName>
        <fullName evidence="4">Uncharacterized protein</fullName>
    </submittedName>
</protein>
<reference evidence="4" key="1">
    <citation type="journal article" date="2018" name="Genome Biol.">
        <title>SKESA: strategic k-mer extension for scrupulous assemblies.</title>
        <authorList>
            <person name="Souvorov A."/>
            <person name="Agarwala R."/>
            <person name="Lipman D.J."/>
        </authorList>
    </citation>
    <scope>NUCLEOTIDE SEQUENCE</scope>
    <source>
        <strain evidence="4">Salmonella enterica</strain>
    </source>
</reference>
<comment type="caution">
    <text evidence="4">The sequence shown here is derived from an EMBL/GenBank/DDBJ whole genome shotgun (WGS) entry which is preliminary data.</text>
</comment>
<proteinExistence type="predicted"/>
<dbReference type="EMBL" id="DAAGLK010000008">
    <property type="protein sequence ID" value="HAB3546091.1"/>
    <property type="molecule type" value="Genomic_DNA"/>
</dbReference>
<feature type="region of interest" description="Disordered" evidence="1">
    <location>
        <begin position="83"/>
        <end position="109"/>
    </location>
</feature>
<dbReference type="EMBL" id="DAAQTX010000010">
    <property type="protein sequence ID" value="HAE0858934.1"/>
    <property type="molecule type" value="Genomic_DNA"/>
</dbReference>
<name>A0A5I1H2K4_SALET</name>
<evidence type="ECO:0000313" key="2">
    <source>
        <dbReference type="EMBL" id="HAB2221876.1"/>
    </source>
</evidence>
<gene>
    <name evidence="4" type="ORF">G2899_16195</name>
    <name evidence="2" type="ORF">GB563_13780</name>
    <name evidence="3" type="ORF">GJE31_13925</name>
</gene>
<accession>A0A5I1H2K4</accession>
<dbReference type="EMBL" id="DAAGAD010000009">
    <property type="protein sequence ID" value="HAB2221876.1"/>
    <property type="molecule type" value="Genomic_DNA"/>
</dbReference>
<sequence>MHHVAQYDACSYQAPANSTGAFFSPSYFKPQQRWPPRTPPSRSYLRSRGFAALPPCCNLNYFGETVLYVTVIRQSITVYAQSAPRAAGRDSLPPSCCNRSGRGNRPATR</sequence>
<reference evidence="4" key="2">
    <citation type="submission" date="2019-08" db="EMBL/GenBank/DDBJ databases">
        <authorList>
            <consortium name="NCBI Pathogen Detection Project"/>
        </authorList>
    </citation>
    <scope>NUCLEOTIDE SEQUENCE</scope>
    <source>
        <strain evidence="4">Salmonella enterica</strain>
    </source>
</reference>
<evidence type="ECO:0000313" key="3">
    <source>
        <dbReference type="EMBL" id="HAB3546091.1"/>
    </source>
</evidence>
<evidence type="ECO:0000313" key="4">
    <source>
        <dbReference type="EMBL" id="HAE0858934.1"/>
    </source>
</evidence>
<evidence type="ECO:0000256" key="1">
    <source>
        <dbReference type="SAM" id="MobiDB-lite"/>
    </source>
</evidence>